<name>A0A7K3LYF5_9ACTN</name>
<evidence type="ECO:0000313" key="1">
    <source>
        <dbReference type="EMBL" id="NDL55847.1"/>
    </source>
</evidence>
<evidence type="ECO:0000313" key="2">
    <source>
        <dbReference type="Proteomes" id="UP000460435"/>
    </source>
</evidence>
<sequence>MQDRAADPMDDASPEDVPVSGLVVMGDAGAGVCVDGVCSVPTARDGGS</sequence>
<dbReference type="Proteomes" id="UP000460435">
    <property type="component" value="Unassembled WGS sequence"/>
</dbReference>
<dbReference type="EMBL" id="WLZY01000001">
    <property type="protein sequence ID" value="NDL55847.1"/>
    <property type="molecule type" value="Genomic_DNA"/>
</dbReference>
<keyword evidence="2" id="KW-1185">Reference proteome</keyword>
<protein>
    <submittedName>
        <fullName evidence="1">Uncharacterized protein</fullName>
    </submittedName>
</protein>
<gene>
    <name evidence="1" type="ORF">F7O44_02050</name>
</gene>
<reference evidence="1 2" key="1">
    <citation type="submission" date="2019-11" db="EMBL/GenBank/DDBJ databases">
        <authorList>
            <person name="Li X.-J."/>
            <person name="Feng X.-M."/>
        </authorList>
    </citation>
    <scope>NUCLEOTIDE SEQUENCE [LARGE SCALE GENOMIC DNA]</scope>
    <source>
        <strain evidence="1 2">XMNu-373</strain>
    </source>
</reference>
<accession>A0A7K3LYF5</accession>
<comment type="caution">
    <text evidence="1">The sequence shown here is derived from an EMBL/GenBank/DDBJ whole genome shotgun (WGS) entry which is preliminary data.</text>
</comment>
<dbReference type="AlphaFoldDB" id="A0A7K3LYF5"/>
<proteinExistence type="predicted"/>
<organism evidence="1 2">
    <name type="scientific">Phytoactinopolyspora mesophila</name>
    <dbReference type="NCBI Taxonomy" id="2650750"/>
    <lineage>
        <taxon>Bacteria</taxon>
        <taxon>Bacillati</taxon>
        <taxon>Actinomycetota</taxon>
        <taxon>Actinomycetes</taxon>
        <taxon>Jiangellales</taxon>
        <taxon>Jiangellaceae</taxon>
        <taxon>Phytoactinopolyspora</taxon>
    </lineage>
</organism>
<dbReference type="RefSeq" id="WP_162448515.1">
    <property type="nucleotide sequence ID" value="NZ_WLZY01000001.1"/>
</dbReference>